<dbReference type="Proteomes" id="UP000282674">
    <property type="component" value="Unassembled WGS sequence"/>
</dbReference>
<dbReference type="InterPro" id="IPR050151">
    <property type="entry name" value="Class-I_Pyr_Nuc-Dis_Oxidored"/>
</dbReference>
<comment type="cofactor">
    <cofactor evidence="12">
        <name>FAD</name>
        <dbReference type="ChEBI" id="CHEBI:57692"/>
    </cofactor>
    <text evidence="12">Binds 1 FAD per subunit.</text>
</comment>
<feature type="binding site" evidence="12">
    <location>
        <position position="209"/>
    </location>
    <ligand>
        <name>NAD(+)</name>
        <dbReference type="ChEBI" id="CHEBI:57540"/>
    </ligand>
</feature>
<gene>
    <name evidence="15" type="ORF">EBO15_24155</name>
</gene>
<evidence type="ECO:0000256" key="6">
    <source>
        <dbReference type="ARBA" id="ARBA00022630"/>
    </source>
</evidence>
<dbReference type="AlphaFoldDB" id="A0A3M2LUC3"/>
<comment type="function">
    <text evidence="1">Conversion of NADPH, generated by peripheral catabolic pathways, to NADH, which can enter the respiratory chain for energy generation.</text>
</comment>
<dbReference type="InterPro" id="IPR023753">
    <property type="entry name" value="FAD/NAD-binding_dom"/>
</dbReference>
<dbReference type="SUPFAM" id="SSF51905">
    <property type="entry name" value="FAD/NAD(P)-binding domain"/>
    <property type="match status" value="1"/>
</dbReference>
<keyword evidence="8" id="KW-0521">NADP</keyword>
<feature type="binding site" evidence="12">
    <location>
        <position position="273"/>
    </location>
    <ligand>
        <name>NAD(+)</name>
        <dbReference type="ChEBI" id="CHEBI:57540"/>
    </ligand>
</feature>
<evidence type="ECO:0000256" key="9">
    <source>
        <dbReference type="ARBA" id="ARBA00023002"/>
    </source>
</evidence>
<evidence type="ECO:0000256" key="1">
    <source>
        <dbReference type="ARBA" id="ARBA00002842"/>
    </source>
</evidence>
<dbReference type="Pfam" id="PF02852">
    <property type="entry name" value="Pyr_redox_dim"/>
    <property type="match status" value="1"/>
</dbReference>
<evidence type="ECO:0000256" key="4">
    <source>
        <dbReference type="ARBA" id="ARBA00012772"/>
    </source>
</evidence>
<protein>
    <recommendedName>
        <fullName evidence="4">NAD(P)(+) transhydrogenase (Si-specific)</fullName>
        <ecNumber evidence="4">1.6.1.1</ecNumber>
    </recommendedName>
    <alternativeName>
        <fullName evidence="11">NAD(P)(+) transhydrogenase [B-specific]</fullName>
    </alternativeName>
</protein>
<evidence type="ECO:0000256" key="5">
    <source>
        <dbReference type="ARBA" id="ARBA00022490"/>
    </source>
</evidence>
<name>A0A3M2LUC3_9ACTN</name>
<dbReference type="Gene3D" id="3.30.390.30">
    <property type="match status" value="1"/>
</dbReference>
<keyword evidence="6" id="KW-0285">Flavoprotein</keyword>
<sequence>MYDFDMLVLGSGPGGQRAAIAAAKLGRRVAVVDRRDMIGGVCINTGTIPSKTLREAVLYLTGLSQRELYGQSYRVKEDITVADLGMRTRHVVGREVDVVRSQLARNHVTVLPGTGRFLDPHTVGVTSGVSAEDSGRETKVSAERIVIATGTRPARPDTVAFDDRTVIDSDGIIHLERIPQSMVVVGAGVIGIEYASMFAALGTKVTVVERRERMLDFCDLEIVEALKYHLRDLAVTFRFREAVVAVERHGGGVITVLESGKRIPADTVMYSAGRQGQTDGLNLEAAGLGADRRGRIKVDAHYATEVPHIYAVGDVIGFPSLAATSMEQGRLAAHHACGEPVARMAELQPIGIYTIPEISFVGRTEDELTEAKIPFEVGVSRYRELARGQIIGDSYGMLKLLVSPEDRSLLGVHVFGTGATELVHIGQTVMGCGGTVDYLVNAVFNYPTLAESYKVAALDAMNKMRQVARLTELTELTGGPAGGPVAGPVAGVVDGGGDSGE</sequence>
<evidence type="ECO:0000256" key="7">
    <source>
        <dbReference type="ARBA" id="ARBA00022827"/>
    </source>
</evidence>
<proteinExistence type="inferred from homology"/>
<keyword evidence="7 12" id="KW-0274">FAD</keyword>
<feature type="domain" description="Pyridine nucleotide-disulphide oxidoreductase dimerisation" evidence="13">
    <location>
        <begin position="349"/>
        <end position="456"/>
    </location>
</feature>
<dbReference type="EC" id="1.6.1.1" evidence="4"/>
<reference evidence="15 16" key="1">
    <citation type="submission" date="2018-10" db="EMBL/GenBank/DDBJ databases">
        <title>Isolation from soil.</title>
        <authorList>
            <person name="Hu J."/>
        </authorList>
    </citation>
    <scope>NUCLEOTIDE SEQUENCE [LARGE SCALE GENOMIC DNA]</scope>
    <source>
        <strain evidence="15 16">NEAU-Ht49</strain>
    </source>
</reference>
<dbReference type="OrthoDB" id="9800167at2"/>
<dbReference type="NCBIfam" id="NF003585">
    <property type="entry name" value="PRK05249.1"/>
    <property type="match status" value="1"/>
</dbReference>
<dbReference type="InterPro" id="IPR016156">
    <property type="entry name" value="FAD/NAD-linked_Rdtase_dimer_sf"/>
</dbReference>
<keyword evidence="12" id="KW-0547">Nucleotide-binding</keyword>
<evidence type="ECO:0000259" key="13">
    <source>
        <dbReference type="Pfam" id="PF02852"/>
    </source>
</evidence>
<comment type="similarity">
    <text evidence="3">Belongs to the class-I pyridine nucleotide-disulfide oxidoreductase family.</text>
</comment>
<evidence type="ECO:0000256" key="3">
    <source>
        <dbReference type="ARBA" id="ARBA00007532"/>
    </source>
</evidence>
<evidence type="ECO:0000256" key="2">
    <source>
        <dbReference type="ARBA" id="ARBA00004496"/>
    </source>
</evidence>
<dbReference type="FunFam" id="3.30.390.30:FF:000001">
    <property type="entry name" value="Dihydrolipoyl dehydrogenase"/>
    <property type="match status" value="1"/>
</dbReference>
<dbReference type="GO" id="GO:0004148">
    <property type="term" value="F:dihydrolipoyl dehydrogenase (NADH) activity"/>
    <property type="evidence" value="ECO:0007669"/>
    <property type="project" value="TreeGrafter"/>
</dbReference>
<dbReference type="PRINTS" id="PR00411">
    <property type="entry name" value="PNDRDTASEI"/>
</dbReference>
<evidence type="ECO:0000313" key="16">
    <source>
        <dbReference type="Proteomes" id="UP000282674"/>
    </source>
</evidence>
<organism evidence="15 16">
    <name type="scientific">Actinomadura harenae</name>
    <dbReference type="NCBI Taxonomy" id="2483351"/>
    <lineage>
        <taxon>Bacteria</taxon>
        <taxon>Bacillati</taxon>
        <taxon>Actinomycetota</taxon>
        <taxon>Actinomycetes</taxon>
        <taxon>Streptosporangiales</taxon>
        <taxon>Thermomonosporaceae</taxon>
        <taxon>Actinomadura</taxon>
    </lineage>
</organism>
<evidence type="ECO:0000256" key="11">
    <source>
        <dbReference type="ARBA" id="ARBA00031183"/>
    </source>
</evidence>
<dbReference type="Pfam" id="PF07992">
    <property type="entry name" value="Pyr_redox_2"/>
    <property type="match status" value="1"/>
</dbReference>
<evidence type="ECO:0000256" key="10">
    <source>
        <dbReference type="ARBA" id="ARBA00023027"/>
    </source>
</evidence>
<dbReference type="EMBL" id="RFFG01000046">
    <property type="protein sequence ID" value="RMI41074.1"/>
    <property type="molecule type" value="Genomic_DNA"/>
</dbReference>
<dbReference type="RefSeq" id="WP_122196724.1">
    <property type="nucleotide sequence ID" value="NZ_JBHSKC010000004.1"/>
</dbReference>
<dbReference type="InterPro" id="IPR001100">
    <property type="entry name" value="Pyr_nuc-diS_OxRdtase"/>
</dbReference>
<feature type="binding site" evidence="12">
    <location>
        <begin position="186"/>
        <end position="193"/>
    </location>
    <ligand>
        <name>NAD(+)</name>
        <dbReference type="ChEBI" id="CHEBI:57540"/>
    </ligand>
</feature>
<feature type="domain" description="FAD/NAD(P)-binding" evidence="14">
    <location>
        <begin position="4"/>
        <end position="329"/>
    </location>
</feature>
<keyword evidence="10 12" id="KW-0520">NAD</keyword>
<feature type="binding site" evidence="12">
    <location>
        <position position="115"/>
    </location>
    <ligand>
        <name>FAD</name>
        <dbReference type="ChEBI" id="CHEBI:57692"/>
    </ligand>
</feature>
<dbReference type="GO" id="GO:0006103">
    <property type="term" value="P:2-oxoglutarate metabolic process"/>
    <property type="evidence" value="ECO:0007669"/>
    <property type="project" value="TreeGrafter"/>
</dbReference>
<dbReference type="PIRSF" id="PIRSF000350">
    <property type="entry name" value="Mercury_reductase_MerA"/>
    <property type="match status" value="1"/>
</dbReference>
<dbReference type="InterPro" id="IPR036188">
    <property type="entry name" value="FAD/NAD-bd_sf"/>
</dbReference>
<dbReference type="PANTHER" id="PTHR22912:SF93">
    <property type="entry name" value="SOLUBLE PYRIDINE NUCLEOTIDE TRANSHYDROGENASE"/>
    <property type="match status" value="1"/>
</dbReference>
<feature type="binding site" evidence="12">
    <location>
        <position position="51"/>
    </location>
    <ligand>
        <name>FAD</name>
        <dbReference type="ChEBI" id="CHEBI:57692"/>
    </ligand>
</feature>
<keyword evidence="9 15" id="KW-0560">Oxidoreductase</keyword>
<dbReference type="InterPro" id="IPR004099">
    <property type="entry name" value="Pyr_nucl-diS_OxRdtase_dimer"/>
</dbReference>
<dbReference type="SUPFAM" id="SSF55424">
    <property type="entry name" value="FAD/NAD-linked reductases, dimerisation (C-terminal) domain"/>
    <property type="match status" value="1"/>
</dbReference>
<evidence type="ECO:0000256" key="12">
    <source>
        <dbReference type="PIRSR" id="PIRSR000350-3"/>
    </source>
</evidence>
<dbReference type="Gene3D" id="3.50.50.60">
    <property type="entry name" value="FAD/NAD(P)-binding domain"/>
    <property type="match status" value="2"/>
</dbReference>
<evidence type="ECO:0000256" key="8">
    <source>
        <dbReference type="ARBA" id="ARBA00022857"/>
    </source>
</evidence>
<dbReference type="GO" id="GO:0005829">
    <property type="term" value="C:cytosol"/>
    <property type="evidence" value="ECO:0007669"/>
    <property type="project" value="TreeGrafter"/>
</dbReference>
<evidence type="ECO:0000259" key="14">
    <source>
        <dbReference type="Pfam" id="PF07992"/>
    </source>
</evidence>
<dbReference type="GO" id="GO:0003957">
    <property type="term" value="F:NAD(P)+ transhydrogenase (Si-specific) activity"/>
    <property type="evidence" value="ECO:0007669"/>
    <property type="project" value="UniProtKB-EC"/>
</dbReference>
<keyword evidence="5" id="KW-0963">Cytoplasm</keyword>
<evidence type="ECO:0000313" key="15">
    <source>
        <dbReference type="EMBL" id="RMI41074.1"/>
    </source>
</evidence>
<dbReference type="GO" id="GO:0050660">
    <property type="term" value="F:flavin adenine dinucleotide binding"/>
    <property type="evidence" value="ECO:0007669"/>
    <property type="project" value="TreeGrafter"/>
</dbReference>
<comment type="subcellular location">
    <subcellularLocation>
        <location evidence="2">Cytoplasm</location>
    </subcellularLocation>
</comment>
<comment type="caution">
    <text evidence="15">The sequence shown here is derived from an EMBL/GenBank/DDBJ whole genome shotgun (WGS) entry which is preliminary data.</text>
</comment>
<accession>A0A3M2LUC3</accession>
<dbReference type="PANTHER" id="PTHR22912">
    <property type="entry name" value="DISULFIDE OXIDOREDUCTASE"/>
    <property type="match status" value="1"/>
</dbReference>
<dbReference type="PRINTS" id="PR00368">
    <property type="entry name" value="FADPNR"/>
</dbReference>
<feature type="binding site" evidence="12">
    <location>
        <position position="314"/>
    </location>
    <ligand>
        <name>FAD</name>
        <dbReference type="ChEBI" id="CHEBI:57692"/>
    </ligand>
</feature>
<keyword evidence="16" id="KW-1185">Reference proteome</keyword>